<comment type="caution">
    <text evidence="2">The sequence shown here is derived from an EMBL/GenBank/DDBJ whole genome shotgun (WGS) entry which is preliminary data.</text>
</comment>
<sequence>MGAGASSLHHVHYRNLTAGFIELPLDHKDIEIQRPYDVPESSRYSFVNGVHKMWVYSDDKPHSINSRTNPRTELAIKGYEYSSGVWQFEGEGFVPRGTSGVCVMQIFGASHSRATTLMIRTYKGSLSYYRSPVLVPNIWNRWFKLNVIHDVDASTVKIYIDGVLVHEAAGHGGSSHAFKCGVYSQNDASHYMESRWKRIKVFKKE</sequence>
<dbReference type="Pfam" id="PF08787">
    <property type="entry name" value="Alginate_lyase2"/>
    <property type="match status" value="1"/>
</dbReference>
<dbReference type="SUPFAM" id="SSF49899">
    <property type="entry name" value="Concanavalin A-like lectins/glucanases"/>
    <property type="match status" value="1"/>
</dbReference>
<feature type="domain" description="Alginate lyase 2" evidence="1">
    <location>
        <begin position="31"/>
        <end position="202"/>
    </location>
</feature>
<name>A0ABU6Z965_9FABA</name>
<evidence type="ECO:0000313" key="3">
    <source>
        <dbReference type="Proteomes" id="UP001341840"/>
    </source>
</evidence>
<dbReference type="Proteomes" id="UP001341840">
    <property type="component" value="Unassembled WGS sequence"/>
</dbReference>
<accession>A0ABU6Z965</accession>
<protein>
    <recommendedName>
        <fullName evidence="1">Alginate lyase 2 domain-containing protein</fullName>
    </recommendedName>
</protein>
<evidence type="ECO:0000313" key="2">
    <source>
        <dbReference type="EMBL" id="MED6218556.1"/>
    </source>
</evidence>
<gene>
    <name evidence="2" type="ORF">PIB30_027769</name>
</gene>
<dbReference type="PANTHER" id="PTHR33681:SF4">
    <property type="entry name" value="OS12G0171100 PROTEIN"/>
    <property type="match status" value="1"/>
</dbReference>
<keyword evidence="3" id="KW-1185">Reference proteome</keyword>
<proteinExistence type="predicted"/>
<dbReference type="Gene3D" id="2.60.120.200">
    <property type="match status" value="1"/>
</dbReference>
<dbReference type="InterPro" id="IPR013320">
    <property type="entry name" value="ConA-like_dom_sf"/>
</dbReference>
<evidence type="ECO:0000259" key="1">
    <source>
        <dbReference type="Pfam" id="PF08787"/>
    </source>
</evidence>
<reference evidence="2 3" key="1">
    <citation type="journal article" date="2023" name="Plants (Basel)">
        <title>Bridging the Gap: Combining Genomics and Transcriptomics Approaches to Understand Stylosanthes scabra, an Orphan Legume from the Brazilian Caatinga.</title>
        <authorList>
            <person name="Ferreira-Neto J.R.C."/>
            <person name="da Silva M.D."/>
            <person name="Binneck E."/>
            <person name="de Melo N.F."/>
            <person name="da Silva R.H."/>
            <person name="de Melo A.L.T.M."/>
            <person name="Pandolfi V."/>
            <person name="Bustamante F.O."/>
            <person name="Brasileiro-Vidal A.C."/>
            <person name="Benko-Iseppon A.M."/>
        </authorList>
    </citation>
    <scope>NUCLEOTIDE SEQUENCE [LARGE SCALE GENOMIC DNA]</scope>
    <source>
        <tissue evidence="2">Leaves</tissue>
    </source>
</reference>
<dbReference type="InterPro" id="IPR014895">
    <property type="entry name" value="Alginate_lyase_2"/>
</dbReference>
<dbReference type="EMBL" id="JASCZI010271968">
    <property type="protein sequence ID" value="MED6218556.1"/>
    <property type="molecule type" value="Genomic_DNA"/>
</dbReference>
<dbReference type="PANTHER" id="PTHR33681">
    <property type="entry name" value="BINDING PROTEIN, PUTATIVE, EXPRESSED-RELATED"/>
    <property type="match status" value="1"/>
</dbReference>
<organism evidence="2 3">
    <name type="scientific">Stylosanthes scabra</name>
    <dbReference type="NCBI Taxonomy" id="79078"/>
    <lineage>
        <taxon>Eukaryota</taxon>
        <taxon>Viridiplantae</taxon>
        <taxon>Streptophyta</taxon>
        <taxon>Embryophyta</taxon>
        <taxon>Tracheophyta</taxon>
        <taxon>Spermatophyta</taxon>
        <taxon>Magnoliopsida</taxon>
        <taxon>eudicotyledons</taxon>
        <taxon>Gunneridae</taxon>
        <taxon>Pentapetalae</taxon>
        <taxon>rosids</taxon>
        <taxon>fabids</taxon>
        <taxon>Fabales</taxon>
        <taxon>Fabaceae</taxon>
        <taxon>Papilionoideae</taxon>
        <taxon>50 kb inversion clade</taxon>
        <taxon>dalbergioids sensu lato</taxon>
        <taxon>Dalbergieae</taxon>
        <taxon>Pterocarpus clade</taxon>
        <taxon>Stylosanthes</taxon>
    </lineage>
</organism>